<organism evidence="1 2">
    <name type="scientific">Ectothiorhodospira haloalkaliphila</name>
    <dbReference type="NCBI Taxonomy" id="421628"/>
    <lineage>
        <taxon>Bacteria</taxon>
        <taxon>Pseudomonadati</taxon>
        <taxon>Pseudomonadota</taxon>
        <taxon>Gammaproteobacteria</taxon>
        <taxon>Chromatiales</taxon>
        <taxon>Ectothiorhodospiraceae</taxon>
        <taxon>Ectothiorhodospira</taxon>
    </lineage>
</organism>
<name>W8KUJ5_9GAMM</name>
<dbReference type="KEGG" id="hhc:M911_06865"/>
<proteinExistence type="predicted"/>
<dbReference type="HOGENOM" id="CLU_2954125_0_0_6"/>
<evidence type="ECO:0000313" key="1">
    <source>
        <dbReference type="EMBL" id="AHK80657.1"/>
    </source>
</evidence>
<sequence length="59" mass="6838">MISDLGWETTRTLLNELATIVRNTCRRVDHEAEEPTFELDTKPNAKQRAALDRVNDIRL</sequence>
<dbReference type="AlphaFoldDB" id="W8KUJ5"/>
<protein>
    <submittedName>
        <fullName evidence="1">Uncharacterized protein</fullName>
    </submittedName>
</protein>
<keyword evidence="2" id="KW-1185">Reference proteome</keyword>
<gene>
    <name evidence="1" type="ORF">M911_06865</name>
</gene>
<accession>W8KUJ5</accession>
<dbReference type="EMBL" id="CP007268">
    <property type="protein sequence ID" value="AHK80657.1"/>
    <property type="molecule type" value="Genomic_DNA"/>
</dbReference>
<dbReference type="Proteomes" id="UP000019442">
    <property type="component" value="Chromosome"/>
</dbReference>
<reference evidence="2" key="2">
    <citation type="submission" date="2014-02" db="EMBL/GenBank/DDBJ databases">
        <title>Draft Genome Sequence of extremely halophilic bacteria Halorhodospira halochloris.</title>
        <authorList>
            <person name="Singh K.S."/>
        </authorList>
    </citation>
    <scope>NUCLEOTIDE SEQUENCE [LARGE SCALE GENOMIC DNA]</scope>
    <source>
        <strain evidence="2">A</strain>
    </source>
</reference>
<evidence type="ECO:0000313" key="2">
    <source>
        <dbReference type="Proteomes" id="UP000019442"/>
    </source>
</evidence>
<reference evidence="1 2" key="1">
    <citation type="journal article" date="2014" name="J Genomics">
        <title>Draft Genome Sequence of the Extremely Halophilic Phototrophic Purple Sulfur Bacterium Halorhodospira halochloris.</title>
        <authorList>
            <person name="Singh K.S."/>
            <person name="Kirksey J."/>
            <person name="Hoff W.D."/>
            <person name="Deole R."/>
        </authorList>
    </citation>
    <scope>NUCLEOTIDE SEQUENCE [LARGE SCALE GENOMIC DNA]</scope>
    <source>
        <strain evidence="1 2">A</strain>
    </source>
</reference>